<dbReference type="Proteomes" id="UP000271098">
    <property type="component" value="Unassembled WGS sequence"/>
</dbReference>
<evidence type="ECO:0000313" key="1">
    <source>
        <dbReference type="EMBL" id="VDK61627.1"/>
    </source>
</evidence>
<dbReference type="Gene3D" id="1.25.10.30">
    <property type="entry name" value="IP3 receptor type 1 binding core, RIH domain"/>
    <property type="match status" value="1"/>
</dbReference>
<keyword evidence="2" id="KW-1185">Reference proteome</keyword>
<reference evidence="1 2" key="2">
    <citation type="submission" date="2018-11" db="EMBL/GenBank/DDBJ databases">
        <authorList>
            <consortium name="Pathogen Informatics"/>
        </authorList>
    </citation>
    <scope>NUCLEOTIDE SEQUENCE [LARGE SCALE GENOMIC DNA]</scope>
</reference>
<dbReference type="AlphaFoldDB" id="A0A183DHU3"/>
<name>A0A183DHU3_9BILA</name>
<organism evidence="3">
    <name type="scientific">Gongylonema pulchrum</name>
    <dbReference type="NCBI Taxonomy" id="637853"/>
    <lineage>
        <taxon>Eukaryota</taxon>
        <taxon>Metazoa</taxon>
        <taxon>Ecdysozoa</taxon>
        <taxon>Nematoda</taxon>
        <taxon>Chromadorea</taxon>
        <taxon>Rhabditida</taxon>
        <taxon>Spirurina</taxon>
        <taxon>Spiruromorpha</taxon>
        <taxon>Spiruroidea</taxon>
        <taxon>Gongylonematidae</taxon>
        <taxon>Gongylonema</taxon>
    </lineage>
</organism>
<protein>
    <submittedName>
        <fullName evidence="1 3">Uncharacterized protein</fullName>
    </submittedName>
</protein>
<dbReference type="EMBL" id="UYRT01023735">
    <property type="protein sequence ID" value="VDK61627.1"/>
    <property type="molecule type" value="Genomic_DNA"/>
</dbReference>
<evidence type="ECO:0000313" key="3">
    <source>
        <dbReference type="WBParaSite" id="GPUH_0000829301-mRNA-1"/>
    </source>
</evidence>
<dbReference type="WBParaSite" id="GPUH_0000829301-mRNA-1">
    <property type="protein sequence ID" value="GPUH_0000829301-mRNA-1"/>
    <property type="gene ID" value="GPUH_0000829301"/>
</dbReference>
<reference evidence="3" key="1">
    <citation type="submission" date="2016-06" db="UniProtKB">
        <authorList>
            <consortium name="WormBaseParasite"/>
        </authorList>
    </citation>
    <scope>IDENTIFICATION</scope>
</reference>
<accession>A0A183DHU3</accession>
<gene>
    <name evidence="1" type="ORF">GPUH_LOCUS8285</name>
</gene>
<proteinExistence type="predicted"/>
<sequence length="92" mass="10685">MLILRLRARVFTLLRVPFLPRKGISGEDIPPLFNSPLELSESRNEVFKRMFRLCYSLLRLLILCSKIIILNLRSRSSFSSQLPLLCIDADCF</sequence>
<evidence type="ECO:0000313" key="2">
    <source>
        <dbReference type="Proteomes" id="UP000271098"/>
    </source>
</evidence>